<name>A0AAE0GFL1_9CHLO</name>
<feature type="domain" description="BED-type" evidence="5">
    <location>
        <begin position="141"/>
        <end position="200"/>
    </location>
</feature>
<keyword evidence="1" id="KW-0479">Metal-binding</keyword>
<comment type="caution">
    <text evidence="6">The sequence shown here is derived from an EMBL/GenBank/DDBJ whole genome shotgun (WGS) entry which is preliminary data.</text>
</comment>
<reference evidence="6 7" key="1">
    <citation type="journal article" date="2015" name="Genome Biol. Evol.">
        <title>Comparative Genomics of a Bacterivorous Green Alga Reveals Evolutionary Causalities and Consequences of Phago-Mixotrophic Mode of Nutrition.</title>
        <authorList>
            <person name="Burns J.A."/>
            <person name="Paasch A."/>
            <person name="Narechania A."/>
            <person name="Kim E."/>
        </authorList>
    </citation>
    <scope>NUCLEOTIDE SEQUENCE [LARGE SCALE GENOMIC DNA]</scope>
    <source>
        <strain evidence="6 7">PLY_AMNH</strain>
    </source>
</reference>
<dbReference type="AlphaFoldDB" id="A0AAE0GFL1"/>
<evidence type="ECO:0000256" key="3">
    <source>
        <dbReference type="ARBA" id="ARBA00022833"/>
    </source>
</evidence>
<organism evidence="6 7">
    <name type="scientific">Cymbomonas tetramitiformis</name>
    <dbReference type="NCBI Taxonomy" id="36881"/>
    <lineage>
        <taxon>Eukaryota</taxon>
        <taxon>Viridiplantae</taxon>
        <taxon>Chlorophyta</taxon>
        <taxon>Pyramimonadophyceae</taxon>
        <taxon>Pyramimonadales</taxon>
        <taxon>Pyramimonadaceae</taxon>
        <taxon>Cymbomonas</taxon>
    </lineage>
</organism>
<keyword evidence="7" id="KW-1185">Reference proteome</keyword>
<dbReference type="GO" id="GO:0003677">
    <property type="term" value="F:DNA binding"/>
    <property type="evidence" value="ECO:0007669"/>
    <property type="project" value="InterPro"/>
</dbReference>
<gene>
    <name evidence="6" type="ORF">CYMTET_14933</name>
</gene>
<dbReference type="Pfam" id="PF02892">
    <property type="entry name" value="zf-BED"/>
    <property type="match status" value="1"/>
</dbReference>
<protein>
    <recommendedName>
        <fullName evidence="5">BED-type domain-containing protein</fullName>
    </recommendedName>
</protein>
<evidence type="ECO:0000256" key="1">
    <source>
        <dbReference type="ARBA" id="ARBA00022723"/>
    </source>
</evidence>
<keyword evidence="2 4" id="KW-0863">Zinc-finger</keyword>
<dbReference type="PROSITE" id="PS50808">
    <property type="entry name" value="ZF_BED"/>
    <property type="match status" value="1"/>
</dbReference>
<keyword evidence="3" id="KW-0862">Zinc</keyword>
<dbReference type="InterPro" id="IPR003656">
    <property type="entry name" value="Znf_BED"/>
</dbReference>
<dbReference type="GO" id="GO:0008270">
    <property type="term" value="F:zinc ion binding"/>
    <property type="evidence" value="ECO:0007669"/>
    <property type="project" value="UniProtKB-KW"/>
</dbReference>
<sequence length="260" mass="29274">MYFSYLIEWIVHRHALDYYLRHAFWDEEDFLPSIFALSYVNCGEYSLGKSFRTIPQIIGQLLYFIDMHPTLWNQTFQDSWEPIDNIVGCESLIATFRKSSEDAEVADTSIRAKRKAERAAEQEAEAAADDDSEWKDGAKVKRKAACWRCFICKFSEFQPEKIESVYCKICGPDFTVEYSGNTSNMRNHLAHVHKDVFCKMVSSAEGNGVGGGDGGGPGTCSGSCSSTSDSQQRVDVSMLPPVPNDRRDALHKLIGPHLYV</sequence>
<dbReference type="Proteomes" id="UP001190700">
    <property type="component" value="Unassembled WGS sequence"/>
</dbReference>
<evidence type="ECO:0000313" key="7">
    <source>
        <dbReference type="Proteomes" id="UP001190700"/>
    </source>
</evidence>
<dbReference type="EMBL" id="LGRX02006268">
    <property type="protein sequence ID" value="KAK3277035.1"/>
    <property type="molecule type" value="Genomic_DNA"/>
</dbReference>
<dbReference type="SMART" id="SM00614">
    <property type="entry name" value="ZnF_BED"/>
    <property type="match status" value="1"/>
</dbReference>
<accession>A0AAE0GFL1</accession>
<proteinExistence type="predicted"/>
<evidence type="ECO:0000256" key="2">
    <source>
        <dbReference type="ARBA" id="ARBA00022771"/>
    </source>
</evidence>
<evidence type="ECO:0000256" key="4">
    <source>
        <dbReference type="PROSITE-ProRule" id="PRU00027"/>
    </source>
</evidence>
<evidence type="ECO:0000313" key="6">
    <source>
        <dbReference type="EMBL" id="KAK3277035.1"/>
    </source>
</evidence>
<evidence type="ECO:0000259" key="5">
    <source>
        <dbReference type="PROSITE" id="PS50808"/>
    </source>
</evidence>